<dbReference type="Gene3D" id="3.90.220.20">
    <property type="entry name" value="DNA methylase specificity domains"/>
    <property type="match status" value="2"/>
</dbReference>
<feature type="domain" description="Type I restriction modification DNA specificity" evidence="5">
    <location>
        <begin position="20"/>
        <end position="200"/>
    </location>
</feature>
<dbReference type="EMBL" id="MN450304">
    <property type="protein sequence ID" value="QFQ33088.1"/>
    <property type="molecule type" value="Genomic_DNA"/>
</dbReference>
<dbReference type="GO" id="GO:0004519">
    <property type="term" value="F:endonuclease activity"/>
    <property type="evidence" value="ECO:0007669"/>
    <property type="project" value="UniProtKB-KW"/>
</dbReference>
<dbReference type="SUPFAM" id="SSF116734">
    <property type="entry name" value="DNA methylase specificity domain"/>
    <property type="match status" value="2"/>
</dbReference>
<feature type="coiled-coil region" evidence="4">
    <location>
        <begin position="181"/>
        <end position="208"/>
    </location>
</feature>
<feature type="coiled-coil region" evidence="4">
    <location>
        <begin position="391"/>
        <end position="418"/>
    </location>
</feature>
<name>A0A5P8FRB8_STAAU</name>
<feature type="domain" description="Type I restriction modification DNA specificity" evidence="5">
    <location>
        <begin position="291"/>
        <end position="409"/>
    </location>
</feature>
<dbReference type="InterPro" id="IPR000055">
    <property type="entry name" value="Restrct_endonuc_typeI_TRD"/>
</dbReference>
<keyword evidence="6" id="KW-0378">Hydrolase</keyword>
<sequence length="421" mass="48999">MSNTQKKNLPELRFPGFEGEWEEKKLGEFCEFNNGINAKKEQYGMGRKFINVLDILNNNFITYESIIGKVSVPENVEKNNKVEFGDLVFLRSSETREDVGLCNVYLDKNYALYGGFIIRGKKVSDYNPIFLKEALNIPKKRYEIGSAAGGSTRFNVSQDILRKINVKFPSIKEQQKIGDLFSKLDRQIELEEQKLELLKQQKKGYMQKIFSQELRFKDENGNDYPDWENVMLQKVLKDKTEGIKRGPFGGALKKDIFVESGYAVYEQRNAIYDISNFRYYIDENKYNEMLSFSVQPNDIIMSCSGTIGRLSLIPQNFTKGIINQALIRFRTNHKIRSEFFLIFMRSNQMQRKILEANPGSAITNLVPVKELKLIPFPLPVKFEQDKISQFILIINRRIEQSEKKIESLKNRKQGFLQKLFI</sequence>
<evidence type="ECO:0000259" key="5">
    <source>
        <dbReference type="Pfam" id="PF01420"/>
    </source>
</evidence>
<dbReference type="GO" id="GO:0003677">
    <property type="term" value="F:DNA binding"/>
    <property type="evidence" value="ECO:0007669"/>
    <property type="project" value="UniProtKB-KW"/>
</dbReference>
<keyword evidence="4" id="KW-0175">Coiled coil</keyword>
<dbReference type="InterPro" id="IPR052021">
    <property type="entry name" value="Type-I_RS_S_subunit"/>
</dbReference>
<accession>A0A5P8FRB8</accession>
<dbReference type="Pfam" id="PF01420">
    <property type="entry name" value="Methylase_S"/>
    <property type="match status" value="2"/>
</dbReference>
<evidence type="ECO:0000256" key="1">
    <source>
        <dbReference type="ARBA" id="ARBA00010923"/>
    </source>
</evidence>
<organism evidence="6">
    <name type="scientific">Staphylococcus aureus</name>
    <dbReference type="NCBI Taxonomy" id="1280"/>
    <lineage>
        <taxon>Bacteria</taxon>
        <taxon>Bacillati</taxon>
        <taxon>Bacillota</taxon>
        <taxon>Bacilli</taxon>
        <taxon>Bacillales</taxon>
        <taxon>Staphylococcaceae</taxon>
        <taxon>Staphylococcus</taxon>
    </lineage>
</organism>
<protein>
    <submittedName>
        <fullName evidence="6">Restriction endonuclease subunit S</fullName>
    </submittedName>
</protein>
<dbReference type="PANTHER" id="PTHR30408:SF12">
    <property type="entry name" value="TYPE I RESTRICTION ENZYME MJAVIII SPECIFICITY SUBUNIT"/>
    <property type="match status" value="1"/>
</dbReference>
<dbReference type="RefSeq" id="WP_000072555.1">
    <property type="nucleotide sequence ID" value="NZ_CP010943.1"/>
</dbReference>
<keyword evidence="2" id="KW-0680">Restriction system</keyword>
<keyword evidence="6" id="KW-0540">Nuclease</keyword>
<reference evidence="6" key="1">
    <citation type="submission" date="2019-09" db="EMBL/GenBank/DDBJ databases">
        <title>Enterotoxigenic potential and novel enterotoxin gene cluster (egc) type in different genomic backgrounds of Staphylococcus aureus strains isolated from raw milk.</title>
        <authorList>
            <person name="Fanelli F."/>
            <person name="Chieffi D."/>
            <person name="Cho G.-S."/>
            <person name="Schubert J."/>
            <person name="Blaiotta G."/>
            <person name="Franz C.M.A.P."/>
            <person name="Bania J."/>
            <person name="Fusco V."/>
        </authorList>
    </citation>
    <scope>NUCLEOTIDE SEQUENCE</scope>
    <source>
        <strain evidence="6">364P</strain>
    </source>
</reference>
<evidence type="ECO:0000313" key="6">
    <source>
        <dbReference type="EMBL" id="QFQ33088.1"/>
    </source>
</evidence>
<dbReference type="GO" id="GO:0009307">
    <property type="term" value="P:DNA restriction-modification system"/>
    <property type="evidence" value="ECO:0007669"/>
    <property type="project" value="UniProtKB-KW"/>
</dbReference>
<evidence type="ECO:0000256" key="4">
    <source>
        <dbReference type="SAM" id="Coils"/>
    </source>
</evidence>
<keyword evidence="6" id="KW-0255">Endonuclease</keyword>
<dbReference type="InterPro" id="IPR044946">
    <property type="entry name" value="Restrct_endonuc_typeI_TRD_sf"/>
</dbReference>
<dbReference type="PANTHER" id="PTHR30408">
    <property type="entry name" value="TYPE-1 RESTRICTION ENZYME ECOKI SPECIFICITY PROTEIN"/>
    <property type="match status" value="1"/>
</dbReference>
<comment type="similarity">
    <text evidence="1">Belongs to the type-I restriction system S methylase family.</text>
</comment>
<evidence type="ECO:0000256" key="2">
    <source>
        <dbReference type="ARBA" id="ARBA00022747"/>
    </source>
</evidence>
<proteinExistence type="inferred from homology"/>
<keyword evidence="3" id="KW-0238">DNA-binding</keyword>
<evidence type="ECO:0000256" key="3">
    <source>
        <dbReference type="ARBA" id="ARBA00023125"/>
    </source>
</evidence>
<gene>
    <name evidence="6" type="primary">hsdS</name>
</gene>
<dbReference type="AlphaFoldDB" id="A0A5P8FRB8"/>